<keyword evidence="2" id="KW-0813">Transport</keyword>
<dbReference type="InterPro" id="IPR011701">
    <property type="entry name" value="MFS"/>
</dbReference>
<evidence type="ECO:0000256" key="4">
    <source>
        <dbReference type="ARBA" id="ARBA00022989"/>
    </source>
</evidence>
<dbReference type="HOGENOM" id="CLU_046685_4_1_9"/>
<feature type="transmembrane region" description="Helical" evidence="6">
    <location>
        <begin position="29"/>
        <end position="52"/>
    </location>
</feature>
<feature type="transmembrane region" description="Helical" evidence="6">
    <location>
        <begin position="64"/>
        <end position="81"/>
    </location>
</feature>
<feature type="transmembrane region" description="Helical" evidence="6">
    <location>
        <begin position="354"/>
        <end position="377"/>
    </location>
</feature>
<feature type="transmembrane region" description="Helical" evidence="6">
    <location>
        <begin position="5"/>
        <end position="23"/>
    </location>
</feature>
<evidence type="ECO:0000313" key="9">
    <source>
        <dbReference type="Proteomes" id="UP000001279"/>
    </source>
</evidence>
<dbReference type="PANTHER" id="PTHR23530">
    <property type="entry name" value="TRANSPORT PROTEIN-RELATED"/>
    <property type="match status" value="1"/>
</dbReference>
<feature type="domain" description="Major facilitator superfamily (MFS) profile" evidence="7">
    <location>
        <begin position="1"/>
        <end position="381"/>
    </location>
</feature>
<evidence type="ECO:0000256" key="6">
    <source>
        <dbReference type="SAM" id="Phobius"/>
    </source>
</evidence>
<accession>G2SLZ3</accession>
<organism evidence="8 9">
    <name type="scientific">Ligilactobacillus ruminis (strain ATCC 27782 / RF3)</name>
    <name type="common">Lactobacillus ruminis</name>
    <dbReference type="NCBI Taxonomy" id="1069534"/>
    <lineage>
        <taxon>Bacteria</taxon>
        <taxon>Bacillati</taxon>
        <taxon>Bacillota</taxon>
        <taxon>Bacilli</taxon>
        <taxon>Lactobacillales</taxon>
        <taxon>Lactobacillaceae</taxon>
        <taxon>Ligilactobacillus</taxon>
    </lineage>
</organism>
<dbReference type="InterPro" id="IPR053160">
    <property type="entry name" value="MFS_DHA3_Transporter"/>
</dbReference>
<feature type="transmembrane region" description="Helical" evidence="6">
    <location>
        <begin position="128"/>
        <end position="148"/>
    </location>
</feature>
<keyword evidence="3 6" id="KW-0812">Transmembrane</keyword>
<evidence type="ECO:0000256" key="2">
    <source>
        <dbReference type="ARBA" id="ARBA00022448"/>
    </source>
</evidence>
<feature type="transmembrane region" description="Helical" evidence="6">
    <location>
        <begin position="322"/>
        <end position="348"/>
    </location>
</feature>
<feature type="transmembrane region" description="Helical" evidence="6">
    <location>
        <begin position="268"/>
        <end position="286"/>
    </location>
</feature>
<feature type="transmembrane region" description="Helical" evidence="6">
    <location>
        <begin position="237"/>
        <end position="256"/>
    </location>
</feature>
<feature type="transmembrane region" description="Helical" evidence="6">
    <location>
        <begin position="154"/>
        <end position="171"/>
    </location>
</feature>
<proteinExistence type="predicted"/>
<dbReference type="PATRIC" id="fig|1069534.5.peg.1857"/>
<reference evidence="8 9" key="1">
    <citation type="journal article" date="2011" name="Microb. Cell Fact.">
        <title>Genome sequences and comparative genomics of two Lactobacillus ruminis strains from the bovine and human intestinal tracts.</title>
        <authorList>
            <person name="Forde B.M."/>
            <person name="Neville B.A."/>
            <person name="O'Donnell M.M."/>
            <person name="Riboulet-Bisson E."/>
            <person name="Claesson M.J."/>
            <person name="Coghlan A."/>
            <person name="Ross R.P."/>
            <person name="O'Toole P.W."/>
        </authorList>
    </citation>
    <scope>NUCLEOTIDE SEQUENCE [LARGE SCALE GENOMIC DNA]</scope>
    <source>
        <strain evidence="9">ATCC 27782 / RF3</strain>
    </source>
</reference>
<protein>
    <submittedName>
        <fullName evidence="8">Major facilitator family transporter</fullName>
    </submittedName>
</protein>
<dbReference type="RefSeq" id="WP_014074121.1">
    <property type="nucleotide sequence ID" value="NC_015975.1"/>
</dbReference>
<dbReference type="PANTHER" id="PTHR23530:SF1">
    <property type="entry name" value="PERMEASE, MAJOR FACILITATOR SUPERFAMILY-RELATED"/>
    <property type="match status" value="1"/>
</dbReference>
<dbReference type="eggNOG" id="COG1615">
    <property type="taxonomic scope" value="Bacteria"/>
</dbReference>
<dbReference type="EMBL" id="CP003032">
    <property type="protein sequence ID" value="AEN78980.1"/>
    <property type="molecule type" value="Genomic_DNA"/>
</dbReference>
<feature type="transmembrane region" description="Helical" evidence="6">
    <location>
        <begin position="87"/>
        <end position="107"/>
    </location>
</feature>
<evidence type="ECO:0000256" key="5">
    <source>
        <dbReference type="ARBA" id="ARBA00023136"/>
    </source>
</evidence>
<sequence>MKRIFFYNSFSNIMLELVVWMIYLKEQGWSLAEIAMLEGIFTISQVIFEFPSGVISDKLGHKKTLLLGEIFCILYLLTYFFPHTHIIVYLGFIMFALGLAFISGTDISLLYESISEEEKNSYLKYSGYFNAIAAFSVAIGNILGGWIAQVSWNLLFILAILFRTTALIIDFKIKEPDIKKQVDTLSLKSIIIELFNFIKHQKNYICLVAGLGFSTAAVDLSYQYGPLIMQKFSFDTGMISTVFGSLSLLGAVAGLLTYKLTQKVSENILLIILLLFGLTLLLSLFIHNMLIVLFSLITVNVIFEMWNIIFENKIQEVAYADIRATVISTGNVFISGLLALSSGLISLVGEKISLVWIIGSIGSIFLIIALISTLFYINNKNKEIIL</sequence>
<comment type="subcellular location">
    <subcellularLocation>
        <location evidence="1">Cell membrane</location>
        <topology evidence="1">Multi-pass membrane protein</topology>
    </subcellularLocation>
</comment>
<dbReference type="SUPFAM" id="SSF103473">
    <property type="entry name" value="MFS general substrate transporter"/>
    <property type="match status" value="1"/>
</dbReference>
<evidence type="ECO:0000313" key="8">
    <source>
        <dbReference type="EMBL" id="AEN78980.1"/>
    </source>
</evidence>
<dbReference type="GeneID" id="29802061"/>
<dbReference type="Pfam" id="PF07690">
    <property type="entry name" value="MFS_1"/>
    <property type="match status" value="1"/>
</dbReference>
<dbReference type="Gene3D" id="1.20.1250.20">
    <property type="entry name" value="MFS general substrate transporter like domains"/>
    <property type="match status" value="1"/>
</dbReference>
<dbReference type="KEGG" id="lrm:LRC_17410"/>
<dbReference type="InterPro" id="IPR020846">
    <property type="entry name" value="MFS_dom"/>
</dbReference>
<dbReference type="GO" id="GO:0022857">
    <property type="term" value="F:transmembrane transporter activity"/>
    <property type="evidence" value="ECO:0007669"/>
    <property type="project" value="InterPro"/>
</dbReference>
<keyword evidence="5 6" id="KW-0472">Membrane</keyword>
<dbReference type="InterPro" id="IPR036259">
    <property type="entry name" value="MFS_trans_sf"/>
</dbReference>
<feature type="transmembrane region" description="Helical" evidence="6">
    <location>
        <begin position="204"/>
        <end position="225"/>
    </location>
</feature>
<feature type="transmembrane region" description="Helical" evidence="6">
    <location>
        <begin position="292"/>
        <end position="310"/>
    </location>
</feature>
<keyword evidence="9" id="KW-1185">Reference proteome</keyword>
<name>G2SLZ3_LIGR2</name>
<gene>
    <name evidence="8" type="ordered locus">LRC_17410</name>
</gene>
<dbReference type="GO" id="GO:0005886">
    <property type="term" value="C:plasma membrane"/>
    <property type="evidence" value="ECO:0007669"/>
    <property type="project" value="UniProtKB-SubCell"/>
</dbReference>
<keyword evidence="4 6" id="KW-1133">Transmembrane helix</keyword>
<evidence type="ECO:0000259" key="7">
    <source>
        <dbReference type="PROSITE" id="PS50850"/>
    </source>
</evidence>
<dbReference type="PROSITE" id="PS50850">
    <property type="entry name" value="MFS"/>
    <property type="match status" value="1"/>
</dbReference>
<dbReference type="Proteomes" id="UP000001279">
    <property type="component" value="Chromosome"/>
</dbReference>
<dbReference type="AlphaFoldDB" id="G2SLZ3"/>
<evidence type="ECO:0000256" key="3">
    <source>
        <dbReference type="ARBA" id="ARBA00022692"/>
    </source>
</evidence>
<evidence type="ECO:0000256" key="1">
    <source>
        <dbReference type="ARBA" id="ARBA00004651"/>
    </source>
</evidence>